<feature type="transmembrane region" description="Helical" evidence="7">
    <location>
        <begin position="39"/>
        <end position="58"/>
    </location>
</feature>
<organism evidence="8 9">
    <name type="scientific">Pelomicrobium methylotrophicum</name>
    <dbReference type="NCBI Taxonomy" id="2602750"/>
    <lineage>
        <taxon>Bacteria</taxon>
        <taxon>Pseudomonadati</taxon>
        <taxon>Pseudomonadota</taxon>
        <taxon>Hydrogenophilia</taxon>
        <taxon>Hydrogenophilia incertae sedis</taxon>
        <taxon>Pelomicrobium</taxon>
    </lineage>
</organism>
<keyword evidence="5 7" id="KW-1133">Transmembrane helix</keyword>
<dbReference type="InParanoid" id="A0A5C7EHJ0"/>
<feature type="transmembrane region" description="Helical" evidence="7">
    <location>
        <begin position="175"/>
        <end position="193"/>
    </location>
</feature>
<evidence type="ECO:0000256" key="1">
    <source>
        <dbReference type="ARBA" id="ARBA00004651"/>
    </source>
</evidence>
<feature type="transmembrane region" description="Helical" evidence="7">
    <location>
        <begin position="70"/>
        <end position="93"/>
    </location>
</feature>
<evidence type="ECO:0000313" key="8">
    <source>
        <dbReference type="EMBL" id="TXF10015.1"/>
    </source>
</evidence>
<dbReference type="PANTHER" id="PTHR33508:SF10">
    <property type="entry name" value="UPF0056 INNER MEMBRANE PROTEIN YHGN"/>
    <property type="match status" value="1"/>
</dbReference>
<feature type="transmembrane region" description="Helical" evidence="7">
    <location>
        <begin position="133"/>
        <end position="154"/>
    </location>
</feature>
<reference evidence="8 9" key="1">
    <citation type="submission" date="2019-08" db="EMBL/GenBank/DDBJ databases">
        <title>Pelomicrobium methylotrophicum gen. nov., sp. nov. a moderately thermophilic, facultatively anaerobic, lithoautotrophic and methylotrophic bacterium isolated from a terrestrial mud volcano.</title>
        <authorList>
            <person name="Slobodkina G.B."/>
            <person name="Merkel A.Y."/>
            <person name="Slobodkin A.I."/>
        </authorList>
    </citation>
    <scope>NUCLEOTIDE SEQUENCE [LARGE SCALE GENOMIC DNA]</scope>
    <source>
        <strain evidence="8 9">SM250</strain>
    </source>
</reference>
<feature type="transmembrane region" description="Helical" evidence="7">
    <location>
        <begin position="6"/>
        <end position="27"/>
    </location>
</feature>
<evidence type="ECO:0000256" key="4">
    <source>
        <dbReference type="ARBA" id="ARBA00022692"/>
    </source>
</evidence>
<keyword evidence="6 7" id="KW-0472">Membrane</keyword>
<dbReference type="PANTHER" id="PTHR33508">
    <property type="entry name" value="UPF0056 MEMBRANE PROTEIN YHCE"/>
    <property type="match status" value="1"/>
</dbReference>
<accession>A0A5C7EHJ0</accession>
<evidence type="ECO:0000256" key="6">
    <source>
        <dbReference type="ARBA" id="ARBA00023136"/>
    </source>
</evidence>
<evidence type="ECO:0000256" key="3">
    <source>
        <dbReference type="ARBA" id="ARBA00022475"/>
    </source>
</evidence>
<dbReference type="EMBL" id="VPFL01000039">
    <property type="protein sequence ID" value="TXF10015.1"/>
    <property type="molecule type" value="Genomic_DNA"/>
</dbReference>
<protein>
    <recommendedName>
        <fullName evidence="7">UPF0056 membrane protein</fullName>
    </recommendedName>
</protein>
<dbReference type="AlphaFoldDB" id="A0A5C7EHJ0"/>
<dbReference type="InterPro" id="IPR002771">
    <property type="entry name" value="Multi_antbiot-R_MarC"/>
</dbReference>
<comment type="caution">
    <text evidence="8">The sequence shown here is derived from an EMBL/GenBank/DDBJ whole genome shotgun (WGS) entry which is preliminary data.</text>
</comment>
<dbReference type="Pfam" id="PF01914">
    <property type="entry name" value="MarC"/>
    <property type="match status" value="1"/>
</dbReference>
<keyword evidence="3" id="KW-1003">Cell membrane</keyword>
<sequence>MDAYTKSFALFFTLLNPFLLSIYLLDLIRDLTLGTFIRVLARASLISGSVFILFAWGGEPIFSEYLQVRFASFQFFGGVVFLLIGIRFVFLGVDAIRTMRGDPEHLAGSIAMPFMIGPGTVSASVVIGTRLPTWGSVAVIVGTLILTVFLVSLLKLAHDRFKESNARLTDRYVEVVGRVSALLIGTIAVDMILEGLGSWLADPDSPWRPADFPGRMGQR</sequence>
<comment type="similarity">
    <text evidence="2 7">Belongs to the UPF0056 (MarC) family.</text>
</comment>
<dbReference type="GO" id="GO:0005886">
    <property type="term" value="C:plasma membrane"/>
    <property type="evidence" value="ECO:0007669"/>
    <property type="project" value="UniProtKB-SubCell"/>
</dbReference>
<proteinExistence type="inferred from homology"/>
<name>A0A5C7EHJ0_9PROT</name>
<evidence type="ECO:0000256" key="7">
    <source>
        <dbReference type="RuleBase" id="RU362048"/>
    </source>
</evidence>
<keyword evidence="9" id="KW-1185">Reference proteome</keyword>
<comment type="subcellular location">
    <subcellularLocation>
        <location evidence="1 7">Cell membrane</location>
        <topology evidence="1 7">Multi-pass membrane protein</topology>
    </subcellularLocation>
</comment>
<dbReference type="Proteomes" id="UP000321201">
    <property type="component" value="Unassembled WGS sequence"/>
</dbReference>
<dbReference type="OrthoDB" id="21094at2"/>
<feature type="transmembrane region" description="Helical" evidence="7">
    <location>
        <begin position="105"/>
        <end position="127"/>
    </location>
</feature>
<evidence type="ECO:0000256" key="5">
    <source>
        <dbReference type="ARBA" id="ARBA00022989"/>
    </source>
</evidence>
<keyword evidence="4 7" id="KW-0812">Transmembrane</keyword>
<evidence type="ECO:0000313" key="9">
    <source>
        <dbReference type="Proteomes" id="UP000321201"/>
    </source>
</evidence>
<gene>
    <name evidence="8" type="ORF">FR698_16000</name>
</gene>
<evidence type="ECO:0000256" key="2">
    <source>
        <dbReference type="ARBA" id="ARBA00009784"/>
    </source>
</evidence>